<dbReference type="PANTHER" id="PTHR36509:SF2">
    <property type="entry name" value="BLL3101 PROTEIN"/>
    <property type="match status" value="1"/>
</dbReference>
<dbReference type="Proteomes" id="UP000247763">
    <property type="component" value="Chromosome"/>
</dbReference>
<feature type="chain" id="PRO_5016340389" evidence="1">
    <location>
        <begin position="29"/>
        <end position="464"/>
    </location>
</feature>
<sequence>MPSTRRREVLGLAASAIALSLAPGAASAATALTPAEAKAIAKEAWAWSFAPIEGYQTLYAQAVNKDAPGYVGGFNRFRHFSRLATPNDKDIVTPNNDTPYSWAWLDLRAEPIVLSLPAVPKRYYVNQWFDLYTHNFAYTGVRSTGREAGDYLFAGPRWKGTVPKGIKAVFRSETEIVGTLTRTAIEGGPDDIPAMQAVQSQYRLTPLSKFTGRKAPPAKPPVDWPPYDRARAEGLGFIPYINALLPLMPTVPSEVDMRARFARIGVGPGRPFNAAGLDPAIRKAMEEGVAEAAAELKARAQAEKTSMDLFGTREFLGKDYVYRRNAGALLGIYGNSKEEALYGSQQTDKAGKVLDGSRNWLLRFEPGQLPPVNDFWSITMYGLPERYLVPNPINRYSIGDRTPGLKTGADGSLEIYLQAESPGKDKESNWLPTPKGPFFFVGRFYGPRETALRGDWTLPPLIER</sequence>
<evidence type="ECO:0000259" key="3">
    <source>
        <dbReference type="Pfam" id="PF06863"/>
    </source>
</evidence>
<dbReference type="KEGG" id="phb:HYN04_04320"/>
<feature type="domain" description="DUF1214" evidence="2">
    <location>
        <begin position="339"/>
        <end position="448"/>
    </location>
</feature>
<dbReference type="Pfam" id="PF06742">
    <property type="entry name" value="DUF1214"/>
    <property type="match status" value="1"/>
</dbReference>
<dbReference type="SUPFAM" id="SSF160935">
    <property type="entry name" value="VPA0735-like"/>
    <property type="match status" value="1"/>
</dbReference>
<dbReference type="OrthoDB" id="9777345at2"/>
<feature type="signal peptide" evidence="1">
    <location>
        <begin position="1"/>
        <end position="28"/>
    </location>
</feature>
<dbReference type="Gene3D" id="2.60.40.1610">
    <property type="entry name" value="Domain of unknown function DUF1254"/>
    <property type="match status" value="1"/>
</dbReference>
<dbReference type="Gene3D" id="2.60.120.600">
    <property type="entry name" value="Domain of unknown function DUF1214, C-terminal domain"/>
    <property type="match status" value="1"/>
</dbReference>
<evidence type="ECO:0000313" key="4">
    <source>
        <dbReference type="EMBL" id="AWM78732.1"/>
    </source>
</evidence>
<gene>
    <name evidence="4" type="ORF">HYN04_04320</name>
</gene>
<feature type="domain" description="DUF1254" evidence="3">
    <location>
        <begin position="74"/>
        <end position="206"/>
    </location>
</feature>
<name>A0A2Z3HU04_9CAUL</name>
<evidence type="ECO:0000313" key="5">
    <source>
        <dbReference type="Proteomes" id="UP000247763"/>
    </source>
</evidence>
<dbReference type="InterPro" id="IPR037049">
    <property type="entry name" value="DUF1214_C_sf"/>
</dbReference>
<evidence type="ECO:0000259" key="2">
    <source>
        <dbReference type="Pfam" id="PF06742"/>
    </source>
</evidence>
<keyword evidence="5" id="KW-1185">Reference proteome</keyword>
<reference evidence="5" key="1">
    <citation type="submission" date="2018-05" db="EMBL/GenBank/DDBJ databases">
        <title>Genome sequencing of Phenylobacterium sp. HYN0004.</title>
        <authorList>
            <person name="Yi H."/>
            <person name="Baek C."/>
        </authorList>
    </citation>
    <scope>NUCLEOTIDE SEQUENCE [LARGE SCALE GENOMIC DNA]</scope>
    <source>
        <strain evidence="5">HYN0004</strain>
    </source>
</reference>
<accession>A0A2Z3HU04</accession>
<keyword evidence="1" id="KW-0732">Signal</keyword>
<dbReference type="PANTHER" id="PTHR36509">
    <property type="entry name" value="BLL3101 PROTEIN"/>
    <property type="match status" value="1"/>
</dbReference>
<organism evidence="4 5">
    <name type="scientific">Phenylobacterium parvum</name>
    <dbReference type="NCBI Taxonomy" id="2201350"/>
    <lineage>
        <taxon>Bacteria</taxon>
        <taxon>Pseudomonadati</taxon>
        <taxon>Pseudomonadota</taxon>
        <taxon>Alphaproteobacteria</taxon>
        <taxon>Caulobacterales</taxon>
        <taxon>Caulobacteraceae</taxon>
        <taxon>Phenylobacterium</taxon>
    </lineage>
</organism>
<dbReference type="InterPro" id="IPR037050">
    <property type="entry name" value="DUF1254_sf"/>
</dbReference>
<proteinExistence type="predicted"/>
<dbReference type="InterPro" id="IPR010679">
    <property type="entry name" value="DUF1254"/>
</dbReference>
<dbReference type="Pfam" id="PF06863">
    <property type="entry name" value="DUF1254"/>
    <property type="match status" value="1"/>
</dbReference>
<dbReference type="InterPro" id="IPR010621">
    <property type="entry name" value="DUF1214"/>
</dbReference>
<dbReference type="PROSITE" id="PS51318">
    <property type="entry name" value="TAT"/>
    <property type="match status" value="1"/>
</dbReference>
<dbReference type="InterPro" id="IPR006311">
    <property type="entry name" value="TAT_signal"/>
</dbReference>
<dbReference type="AlphaFoldDB" id="A0A2Z3HU04"/>
<protein>
    <submittedName>
        <fullName evidence="4">DUF1254 domain-containing protein</fullName>
    </submittedName>
</protein>
<dbReference type="EMBL" id="CP029479">
    <property type="protein sequence ID" value="AWM78732.1"/>
    <property type="molecule type" value="Genomic_DNA"/>
</dbReference>
<evidence type="ECO:0000256" key="1">
    <source>
        <dbReference type="SAM" id="SignalP"/>
    </source>
</evidence>